<protein>
    <submittedName>
        <fullName evidence="1">Uncharacterized protein</fullName>
    </submittedName>
</protein>
<reference evidence="1" key="2">
    <citation type="submission" date="2021-01" db="UniProtKB">
        <authorList>
            <consortium name="EnsemblPlants"/>
        </authorList>
    </citation>
    <scope>IDENTIFICATION</scope>
</reference>
<sequence>MGWSYRELAAIIKIDGKRNKKFRRSGHAYEAKNNEGRRMFVGYSSTGASTTNMAIQEALEAGLQDKNLGCQHIIVLTGSKKKIPHWIEQALLTDLQFLRQQERTFCFIAVPKPILNDVVDIASLATKMPIHHCRVQPTIL</sequence>
<keyword evidence="2" id="KW-1185">Reference proteome</keyword>
<dbReference type="EnsemblPlants" id="QL02p059646:mrna">
    <property type="protein sequence ID" value="QL02p059646:mrna:CDS:2"/>
    <property type="gene ID" value="QL02p059646"/>
</dbReference>
<name>A0A7N2KXS7_QUELO</name>
<proteinExistence type="predicted"/>
<dbReference type="Proteomes" id="UP000594261">
    <property type="component" value="Chromosome 2"/>
</dbReference>
<dbReference type="Gramene" id="QL02p059646:mrna">
    <property type="protein sequence ID" value="QL02p059646:mrna:CDS:2"/>
    <property type="gene ID" value="QL02p059646"/>
</dbReference>
<dbReference type="AlphaFoldDB" id="A0A7N2KXS7"/>
<organism evidence="1 2">
    <name type="scientific">Quercus lobata</name>
    <name type="common">Valley oak</name>
    <dbReference type="NCBI Taxonomy" id="97700"/>
    <lineage>
        <taxon>Eukaryota</taxon>
        <taxon>Viridiplantae</taxon>
        <taxon>Streptophyta</taxon>
        <taxon>Embryophyta</taxon>
        <taxon>Tracheophyta</taxon>
        <taxon>Spermatophyta</taxon>
        <taxon>Magnoliopsida</taxon>
        <taxon>eudicotyledons</taxon>
        <taxon>Gunneridae</taxon>
        <taxon>Pentapetalae</taxon>
        <taxon>rosids</taxon>
        <taxon>fabids</taxon>
        <taxon>Fagales</taxon>
        <taxon>Fagaceae</taxon>
        <taxon>Quercus</taxon>
    </lineage>
</organism>
<dbReference type="InParanoid" id="A0A7N2KXS7"/>
<reference evidence="2" key="1">
    <citation type="journal article" date="2016" name="G3 (Bethesda)">
        <title>First Draft Assembly and Annotation of the Genome of a California Endemic Oak Quercus lobata Nee (Fagaceae).</title>
        <authorList>
            <person name="Sork V.L."/>
            <person name="Fitz-Gibbon S.T."/>
            <person name="Puiu D."/>
            <person name="Crepeau M."/>
            <person name="Gugger P.F."/>
            <person name="Sherman R."/>
            <person name="Stevens K."/>
            <person name="Langley C.H."/>
            <person name="Pellegrini M."/>
            <person name="Salzberg S.L."/>
        </authorList>
    </citation>
    <scope>NUCLEOTIDE SEQUENCE [LARGE SCALE GENOMIC DNA]</scope>
    <source>
        <strain evidence="2">cv. SW786</strain>
    </source>
</reference>
<evidence type="ECO:0000313" key="1">
    <source>
        <dbReference type="EnsemblPlants" id="QL02p059646:mrna:CDS:2"/>
    </source>
</evidence>
<accession>A0A7N2KXS7</accession>
<evidence type="ECO:0000313" key="2">
    <source>
        <dbReference type="Proteomes" id="UP000594261"/>
    </source>
</evidence>